<comment type="caution">
    <text evidence="3">The sequence shown here is derived from an EMBL/GenBank/DDBJ whole genome shotgun (WGS) entry which is preliminary data.</text>
</comment>
<keyword evidence="2" id="KW-0472">Membrane</keyword>
<keyword evidence="2" id="KW-0812">Transmembrane</keyword>
<dbReference type="InterPro" id="IPR025443">
    <property type="entry name" value="DUF4307"/>
</dbReference>
<dbReference type="STRING" id="1544416.Cocul_01728"/>
<dbReference type="Pfam" id="PF14155">
    <property type="entry name" value="DUF4307"/>
    <property type="match status" value="1"/>
</dbReference>
<accession>A0A0Q0YMI2</accession>
<keyword evidence="4" id="KW-1185">Reference proteome</keyword>
<keyword evidence="2" id="KW-1133">Transmembrane helix</keyword>
<evidence type="ECO:0000313" key="3">
    <source>
        <dbReference type="EMBL" id="KQB83656.1"/>
    </source>
</evidence>
<evidence type="ECO:0000256" key="1">
    <source>
        <dbReference type="SAM" id="MobiDB-lite"/>
    </source>
</evidence>
<dbReference type="RefSeq" id="WP_055122823.1">
    <property type="nucleotide sequence ID" value="NZ_LKST01000003.1"/>
</dbReference>
<dbReference type="PATRIC" id="fig|1544416.3.peg.1726"/>
<reference evidence="3 4" key="1">
    <citation type="submission" date="2015-10" db="EMBL/GenBank/DDBJ databases">
        <title>Corynebacteirum lowii and Corynebacterium oculi species nova, derived from human clinical disease and and emended description of Corynebacterium mastiditis.</title>
        <authorList>
            <person name="Bernard K."/>
            <person name="Pacheco A.L."/>
            <person name="Mcdougall C."/>
            <person name="Burtx T."/>
            <person name="Weibe D."/>
            <person name="Tyler S."/>
            <person name="Olson A.B."/>
            <person name="Cnockaert M."/>
            <person name="Eguchi H."/>
            <person name="Kuwahara T."/>
            <person name="Nakayama-Imaohji H."/>
            <person name="Boudewijins M."/>
            <person name="Van Hoecke F."/>
            <person name="Bernier A.-M."/>
            <person name="Vandamme P."/>
        </authorList>
    </citation>
    <scope>NUCLEOTIDE SEQUENCE [LARGE SCALE GENOMIC DNA]</scope>
    <source>
        <strain evidence="3 4">NML 130210</strain>
    </source>
</reference>
<sequence>MASQPFERPQSRYGAARPARGSNGISGKIVAVVMVLLLIALVIVVARFLATRDDATVKASMTNFERVDDATMHLDIDVTRNQPDVPSYCIVTAMNYDKAEVGRREVLISAGGPETQRMAVEIPTRDRAVSGSVYGCSTQIPAYMDL</sequence>
<proteinExistence type="predicted"/>
<protein>
    <recommendedName>
        <fullName evidence="5">DUF4307 domain-containing protein</fullName>
    </recommendedName>
</protein>
<dbReference type="EMBL" id="LKST01000003">
    <property type="protein sequence ID" value="KQB83656.1"/>
    <property type="molecule type" value="Genomic_DNA"/>
</dbReference>
<name>A0A0Q0YMI2_9CORY</name>
<feature type="transmembrane region" description="Helical" evidence="2">
    <location>
        <begin position="29"/>
        <end position="50"/>
    </location>
</feature>
<gene>
    <name evidence="3" type="ORF">Cocul_01728</name>
</gene>
<evidence type="ECO:0008006" key="5">
    <source>
        <dbReference type="Google" id="ProtNLM"/>
    </source>
</evidence>
<dbReference type="OrthoDB" id="4425882at2"/>
<dbReference type="Proteomes" id="UP000050517">
    <property type="component" value="Unassembled WGS sequence"/>
</dbReference>
<evidence type="ECO:0000256" key="2">
    <source>
        <dbReference type="SAM" id="Phobius"/>
    </source>
</evidence>
<organism evidence="3 4">
    <name type="scientific">Corynebacterium oculi</name>
    <dbReference type="NCBI Taxonomy" id="1544416"/>
    <lineage>
        <taxon>Bacteria</taxon>
        <taxon>Bacillati</taxon>
        <taxon>Actinomycetota</taxon>
        <taxon>Actinomycetes</taxon>
        <taxon>Mycobacteriales</taxon>
        <taxon>Corynebacteriaceae</taxon>
        <taxon>Corynebacterium</taxon>
    </lineage>
</organism>
<feature type="region of interest" description="Disordered" evidence="1">
    <location>
        <begin position="1"/>
        <end position="20"/>
    </location>
</feature>
<dbReference type="AlphaFoldDB" id="A0A0Q0YMI2"/>
<evidence type="ECO:0000313" key="4">
    <source>
        <dbReference type="Proteomes" id="UP000050517"/>
    </source>
</evidence>